<reference evidence="3 4" key="1">
    <citation type="journal article" date="2012" name="ISME J.">
        <title>Nitrification expanded: discovery, physiology and genomics of a nitrite-oxidizing bacterium from the phylum Chloroflexi.</title>
        <authorList>
            <person name="Sorokin D.Y."/>
            <person name="Lucker S."/>
            <person name="Vejmelkova D."/>
            <person name="Kostrikina N.A."/>
            <person name="Kleerebezem R."/>
            <person name="Rijpstra W.I."/>
            <person name="Damste J.S."/>
            <person name="Le Paslier D."/>
            <person name="Muyzer G."/>
            <person name="Wagner M."/>
            <person name="van Loosdrecht M.C."/>
            <person name="Daims H."/>
        </authorList>
    </citation>
    <scope>NUCLEOTIDE SEQUENCE [LARGE SCALE GENOMIC DNA]</scope>
    <source>
        <strain evidence="4">none</strain>
    </source>
</reference>
<dbReference type="Pfam" id="PF13286">
    <property type="entry name" value="HD_assoc"/>
    <property type="match status" value="1"/>
</dbReference>
<name>I4EKV8_9BACT</name>
<organism evidence="3 4">
    <name type="scientific">Nitrolancea hollandica Lb</name>
    <dbReference type="NCBI Taxonomy" id="1129897"/>
    <lineage>
        <taxon>Bacteria</taxon>
        <taxon>Pseudomonadati</taxon>
        <taxon>Thermomicrobiota</taxon>
        <taxon>Thermomicrobia</taxon>
        <taxon>Sphaerobacterales</taxon>
        <taxon>Sphaerobacterineae</taxon>
        <taxon>Sphaerobacteraceae</taxon>
        <taxon>Nitrolancea</taxon>
    </lineage>
</organism>
<sequence length="166" mass="18555">MVKISDGVAYINHDLDDALRARMVTPDEIPPLALELLGRRHAGRINTLVCDIIEASAPFLDGANPGAQVIVLSEPVRQAADALRDFLFERVYEPLNQDESTRKAQRVVGWLYEHYASHPEQVPGEFARALAADGVERVAVDYVASMTDRYALARFEELYVPQFWSG</sequence>
<gene>
    <name evidence="3" type="ORF">NITHO_4820001</name>
</gene>
<protein>
    <submittedName>
        <fullName evidence="3">Deoxyguanosinetriphosphate triphosphohydrolase</fullName>
    </submittedName>
</protein>
<dbReference type="Gene3D" id="1.10.3210.10">
    <property type="entry name" value="Hypothetical protein af1432"/>
    <property type="match status" value="1"/>
</dbReference>
<dbReference type="AlphaFoldDB" id="I4EKV8"/>
<dbReference type="GO" id="GO:0016787">
    <property type="term" value="F:hydrolase activity"/>
    <property type="evidence" value="ECO:0007669"/>
    <property type="project" value="UniProtKB-KW"/>
</dbReference>
<evidence type="ECO:0000259" key="2">
    <source>
        <dbReference type="Pfam" id="PF13286"/>
    </source>
</evidence>
<feature type="domain" description="Phosphohydrolase-associated" evidence="2">
    <location>
        <begin position="70"/>
        <end position="156"/>
    </location>
</feature>
<proteinExistence type="predicted"/>
<dbReference type="EMBL" id="CAGS01000426">
    <property type="protein sequence ID" value="CCF85320.1"/>
    <property type="molecule type" value="Genomic_DNA"/>
</dbReference>
<evidence type="ECO:0000313" key="4">
    <source>
        <dbReference type="Proteomes" id="UP000004221"/>
    </source>
</evidence>
<comment type="caution">
    <text evidence="3">The sequence shown here is derived from an EMBL/GenBank/DDBJ whole genome shotgun (WGS) entry which is preliminary data.</text>
</comment>
<accession>I4EKV8</accession>
<dbReference type="SUPFAM" id="SSF109604">
    <property type="entry name" value="HD-domain/PDEase-like"/>
    <property type="match status" value="1"/>
</dbReference>
<evidence type="ECO:0000256" key="1">
    <source>
        <dbReference type="ARBA" id="ARBA00022801"/>
    </source>
</evidence>
<keyword evidence="4" id="KW-1185">Reference proteome</keyword>
<keyword evidence="1 3" id="KW-0378">Hydrolase</keyword>
<dbReference type="InterPro" id="IPR026875">
    <property type="entry name" value="PHydrolase_assoc_dom"/>
</dbReference>
<dbReference type="Proteomes" id="UP000004221">
    <property type="component" value="Unassembled WGS sequence"/>
</dbReference>
<evidence type="ECO:0000313" key="3">
    <source>
        <dbReference type="EMBL" id="CCF85320.1"/>
    </source>
</evidence>